<reference evidence="20 21" key="1">
    <citation type="submission" date="2019-03" db="EMBL/GenBank/DDBJ databases">
        <title>Genomic Encyclopedia of Type Strains, Phase IV (KMG-IV): sequencing the most valuable type-strain genomes for metagenomic binning, comparative biology and taxonomic classification.</title>
        <authorList>
            <person name="Goeker M."/>
        </authorList>
    </citation>
    <scope>NUCLEOTIDE SEQUENCE [LARGE SCALE GENOMIC DNA]</scope>
    <source>
        <strain evidence="20 21">DSM 19610</strain>
    </source>
</reference>
<dbReference type="SUPFAM" id="SSF51391">
    <property type="entry name" value="Thiamin phosphate synthase"/>
    <property type="match status" value="1"/>
</dbReference>
<dbReference type="AlphaFoldDB" id="A0A4R1H7Y9"/>
<dbReference type="Pfam" id="PF14815">
    <property type="entry name" value="NUDIX_4"/>
    <property type="match status" value="1"/>
</dbReference>
<dbReference type="PROSITE" id="PS00893">
    <property type="entry name" value="NUDIX_BOX"/>
    <property type="match status" value="1"/>
</dbReference>
<dbReference type="GO" id="GO:0009228">
    <property type="term" value="P:thiamine biosynthetic process"/>
    <property type="evidence" value="ECO:0007669"/>
    <property type="project" value="UniProtKB-KW"/>
</dbReference>
<dbReference type="GO" id="GO:0006260">
    <property type="term" value="P:DNA replication"/>
    <property type="evidence" value="ECO:0007669"/>
    <property type="project" value="UniProtKB-KW"/>
</dbReference>
<evidence type="ECO:0000256" key="16">
    <source>
        <dbReference type="ARBA" id="ARBA00042798"/>
    </source>
</evidence>
<dbReference type="FunFam" id="3.90.79.10:FF:000014">
    <property type="entry name" value="8-oxo-dGTP diphosphatase MutT"/>
    <property type="match status" value="1"/>
</dbReference>
<dbReference type="PRINTS" id="PR00502">
    <property type="entry name" value="NUDIXFAMILY"/>
</dbReference>
<dbReference type="InterPro" id="IPR013785">
    <property type="entry name" value="Aldolase_TIM"/>
</dbReference>
<dbReference type="InterPro" id="IPR022998">
    <property type="entry name" value="ThiamineP_synth_TenI"/>
</dbReference>
<dbReference type="InterPro" id="IPR020084">
    <property type="entry name" value="NUDIX_hydrolase_CS"/>
</dbReference>
<evidence type="ECO:0000256" key="8">
    <source>
        <dbReference type="ARBA" id="ARBA00022842"/>
    </source>
</evidence>
<feature type="binding site" evidence="17">
    <location>
        <begin position="48"/>
        <end position="51"/>
    </location>
    <ligand>
        <name>8-oxo-dGTP</name>
        <dbReference type="ChEBI" id="CHEBI:77896"/>
    </ligand>
</feature>
<dbReference type="InterPro" id="IPR000086">
    <property type="entry name" value="NUDIX_hydrolase_dom"/>
</dbReference>
<feature type="binding site" evidence="17">
    <location>
        <position position="42"/>
    </location>
    <ligand>
        <name>8-oxo-dGTP</name>
        <dbReference type="ChEBI" id="CHEBI:77896"/>
    </ligand>
</feature>
<evidence type="ECO:0000256" key="13">
    <source>
        <dbReference type="ARBA" id="ARBA00040794"/>
    </source>
</evidence>
<dbReference type="PANTHER" id="PTHR47707">
    <property type="entry name" value="8-OXO-DGTP DIPHOSPHATASE"/>
    <property type="match status" value="1"/>
</dbReference>
<dbReference type="EMBL" id="SMFX01000001">
    <property type="protein sequence ID" value="TCK17328.1"/>
    <property type="molecule type" value="Genomic_DNA"/>
</dbReference>
<dbReference type="CDD" id="cd03425">
    <property type="entry name" value="NUDIX_MutT_NudA_like"/>
    <property type="match status" value="1"/>
</dbReference>
<evidence type="ECO:0000256" key="18">
    <source>
        <dbReference type="PIRSR" id="PIRSR603561-2"/>
    </source>
</evidence>
<keyword evidence="8 18" id="KW-0460">Magnesium</keyword>
<dbReference type="EC" id="3.6.1.55" evidence="12"/>
<comment type="cofactor">
    <cofactor evidence="1 18">
        <name>Mg(2+)</name>
        <dbReference type="ChEBI" id="CHEBI:18420"/>
    </cofactor>
</comment>
<proteinExistence type="inferred from homology"/>
<keyword evidence="9" id="KW-0234">DNA repair</keyword>
<dbReference type="Gene3D" id="3.20.20.70">
    <property type="entry name" value="Aldolase class I"/>
    <property type="match status" value="1"/>
</dbReference>
<feature type="domain" description="Nudix hydrolase" evidence="19">
    <location>
        <begin position="17"/>
        <end position="144"/>
    </location>
</feature>
<dbReference type="CDD" id="cd00564">
    <property type="entry name" value="TMP_TenI"/>
    <property type="match status" value="1"/>
</dbReference>
<evidence type="ECO:0000313" key="21">
    <source>
        <dbReference type="Proteomes" id="UP000295707"/>
    </source>
</evidence>
<feature type="binding site" evidence="17">
    <location>
        <position position="133"/>
    </location>
    <ligand>
        <name>8-oxo-dGTP</name>
        <dbReference type="ChEBI" id="CHEBI:77896"/>
    </ligand>
</feature>
<keyword evidence="7" id="KW-0378">Hydrolase</keyword>
<dbReference type="GO" id="GO:0035539">
    <property type="term" value="F:8-oxo-7,8-dihydrodeoxyguanosine triphosphate pyrophosphatase activity"/>
    <property type="evidence" value="ECO:0007669"/>
    <property type="project" value="UniProtKB-EC"/>
</dbReference>
<dbReference type="PROSITE" id="PS51462">
    <property type="entry name" value="NUDIX"/>
    <property type="match status" value="1"/>
</dbReference>
<sequence length="327" mass="35376">MSVSTPTTVPDPNDPETLHVAVAAIVDDAQRVLLARRPERAHQGGLWEFPGGKCEPGESVEAALEREIHEELGIRIGTRRPLIRVPHRYTDRSVLLDVWRVDSFEGQPHGREGQAVEWAHIEDLGERAFPAANLPIIRALQLPSACLITPDPGDDHDAFFAQLQRRLDEGIRLVQLRAKRLGDKAYQSLAEQVIERCRHSGARVLLNADASLALQLGADGIQLSSQRLQQVNERGLPDKLLLGASCHSAGELVHAQAIGADFALLSPVKPTASHPDAPALGWEVFASLVDACAMPVYALGGMAPADLDEAITHGAQGIAAIRALWES</sequence>
<evidence type="ECO:0000256" key="14">
    <source>
        <dbReference type="ARBA" id="ARBA00041592"/>
    </source>
</evidence>
<evidence type="ECO:0000256" key="11">
    <source>
        <dbReference type="ARBA" id="ARBA00036904"/>
    </source>
</evidence>
<dbReference type="InterPro" id="IPR029119">
    <property type="entry name" value="MutY_C"/>
</dbReference>
<feature type="binding site" evidence="17">
    <location>
        <position position="37"/>
    </location>
    <ligand>
        <name>8-oxo-dGTP</name>
        <dbReference type="ChEBI" id="CHEBI:77896"/>
    </ligand>
</feature>
<feature type="binding site" evidence="18">
    <location>
        <position position="51"/>
    </location>
    <ligand>
        <name>Mg(2+)</name>
        <dbReference type="ChEBI" id="CHEBI:18420"/>
    </ligand>
</feature>
<comment type="catalytic activity">
    <reaction evidence="11">
        <text>8-oxo-GTP + H2O = 8-oxo-GMP + diphosphate + H(+)</text>
        <dbReference type="Rhea" id="RHEA:67616"/>
        <dbReference type="ChEBI" id="CHEBI:15377"/>
        <dbReference type="ChEBI" id="CHEBI:15378"/>
        <dbReference type="ChEBI" id="CHEBI:33019"/>
        <dbReference type="ChEBI" id="CHEBI:143553"/>
        <dbReference type="ChEBI" id="CHEBI:145694"/>
    </reaction>
</comment>
<evidence type="ECO:0000259" key="19">
    <source>
        <dbReference type="PROSITE" id="PS51462"/>
    </source>
</evidence>
<name>A0A4R1H7Y9_9GAMM</name>
<dbReference type="NCBIfam" id="NF006530">
    <property type="entry name" value="PRK08999.1"/>
    <property type="match status" value="1"/>
</dbReference>
<dbReference type="SUPFAM" id="SSF55811">
    <property type="entry name" value="Nudix"/>
    <property type="match status" value="1"/>
</dbReference>
<evidence type="ECO:0000256" key="7">
    <source>
        <dbReference type="ARBA" id="ARBA00022801"/>
    </source>
</evidence>
<evidence type="ECO:0000256" key="12">
    <source>
        <dbReference type="ARBA" id="ARBA00038905"/>
    </source>
</evidence>
<dbReference type="GO" id="GO:0044715">
    <property type="term" value="F:8-oxo-dGDP phosphatase activity"/>
    <property type="evidence" value="ECO:0007669"/>
    <property type="project" value="TreeGrafter"/>
</dbReference>
<accession>A0A4R1H7Y9</accession>
<evidence type="ECO:0000256" key="1">
    <source>
        <dbReference type="ARBA" id="ARBA00001946"/>
    </source>
</evidence>
<evidence type="ECO:0000256" key="15">
    <source>
        <dbReference type="ARBA" id="ARBA00041979"/>
    </source>
</evidence>
<keyword evidence="3" id="KW-0515">Mutator protein</keyword>
<dbReference type="PANTHER" id="PTHR47707:SF1">
    <property type="entry name" value="NUDIX HYDROLASE FAMILY PROTEIN"/>
    <property type="match status" value="1"/>
</dbReference>
<evidence type="ECO:0000256" key="17">
    <source>
        <dbReference type="PIRSR" id="PIRSR603561-1"/>
    </source>
</evidence>
<feature type="binding site" evidence="18">
    <location>
        <position position="71"/>
    </location>
    <ligand>
        <name>Mg(2+)</name>
        <dbReference type="ChEBI" id="CHEBI:18420"/>
    </ligand>
</feature>
<keyword evidence="6" id="KW-0227">DNA damage</keyword>
<dbReference type="GO" id="GO:0008413">
    <property type="term" value="F:8-oxo-7,8-dihydroguanosine triphosphate pyrophosphatase activity"/>
    <property type="evidence" value="ECO:0007669"/>
    <property type="project" value="InterPro"/>
</dbReference>
<evidence type="ECO:0000256" key="9">
    <source>
        <dbReference type="ARBA" id="ARBA00023204"/>
    </source>
</evidence>
<evidence type="ECO:0000256" key="10">
    <source>
        <dbReference type="ARBA" id="ARBA00035861"/>
    </source>
</evidence>
<gene>
    <name evidence="20" type="ORF">DFR30_0556</name>
</gene>
<evidence type="ECO:0000313" key="20">
    <source>
        <dbReference type="EMBL" id="TCK17328.1"/>
    </source>
</evidence>
<dbReference type="GO" id="GO:0046872">
    <property type="term" value="F:metal ion binding"/>
    <property type="evidence" value="ECO:0007669"/>
    <property type="project" value="UniProtKB-KW"/>
</dbReference>
<dbReference type="InterPro" id="IPR036206">
    <property type="entry name" value="ThiamineP_synth_sf"/>
</dbReference>
<dbReference type="GO" id="GO:0044716">
    <property type="term" value="F:8-oxo-GDP phosphatase activity"/>
    <property type="evidence" value="ECO:0007669"/>
    <property type="project" value="TreeGrafter"/>
</dbReference>
<dbReference type="InterPro" id="IPR003561">
    <property type="entry name" value="Mutator_MutT"/>
</dbReference>
<evidence type="ECO:0000256" key="3">
    <source>
        <dbReference type="ARBA" id="ARBA00022457"/>
    </source>
</evidence>
<comment type="catalytic activity">
    <reaction evidence="10">
        <text>8-oxo-dGTP + H2O = 8-oxo-dGMP + diphosphate + H(+)</text>
        <dbReference type="Rhea" id="RHEA:31575"/>
        <dbReference type="ChEBI" id="CHEBI:15377"/>
        <dbReference type="ChEBI" id="CHEBI:15378"/>
        <dbReference type="ChEBI" id="CHEBI:33019"/>
        <dbReference type="ChEBI" id="CHEBI:63224"/>
        <dbReference type="ChEBI" id="CHEBI:77896"/>
        <dbReference type="EC" id="3.6.1.55"/>
    </reaction>
</comment>
<evidence type="ECO:0000256" key="5">
    <source>
        <dbReference type="ARBA" id="ARBA00022723"/>
    </source>
</evidence>
<dbReference type="InterPro" id="IPR020476">
    <property type="entry name" value="Nudix_hydrolase"/>
</dbReference>
<dbReference type="InterPro" id="IPR015797">
    <property type="entry name" value="NUDIX_hydrolase-like_dom_sf"/>
</dbReference>
<keyword evidence="5 18" id="KW-0479">Metal-binding</keyword>
<dbReference type="RefSeq" id="WP_132971210.1">
    <property type="nucleotide sequence ID" value="NZ_SMFX01000001.1"/>
</dbReference>
<dbReference type="InterPro" id="IPR047127">
    <property type="entry name" value="MutT-like"/>
</dbReference>
<keyword evidence="4" id="KW-0235">DNA replication</keyword>
<comment type="similarity">
    <text evidence="2">Belongs to the Nudix hydrolase family.</text>
</comment>
<protein>
    <recommendedName>
        <fullName evidence="13">8-oxo-dGTP diphosphatase</fullName>
        <ecNumber evidence="12">3.6.1.55</ecNumber>
    </recommendedName>
    <alternativeName>
        <fullName evidence="16">7,8-dihydro-8-oxoguanine-triphosphatase</fullName>
    </alternativeName>
    <alternativeName>
        <fullName evidence="15">Mutator protein MutT</fullName>
    </alternativeName>
    <alternativeName>
        <fullName evidence="14">dGTP pyrophosphohydrolase</fullName>
    </alternativeName>
</protein>
<dbReference type="NCBIfam" id="TIGR00586">
    <property type="entry name" value="mutt"/>
    <property type="match status" value="1"/>
</dbReference>
<evidence type="ECO:0000256" key="2">
    <source>
        <dbReference type="ARBA" id="ARBA00005582"/>
    </source>
</evidence>
<dbReference type="Gene3D" id="3.90.79.10">
    <property type="entry name" value="Nucleoside Triphosphate Pyrophosphohydrolase"/>
    <property type="match status" value="1"/>
</dbReference>
<comment type="caution">
    <text evidence="20">The sequence shown here is derived from an EMBL/GenBank/DDBJ whole genome shotgun (WGS) entry which is preliminary data.</text>
</comment>
<evidence type="ECO:0000256" key="6">
    <source>
        <dbReference type="ARBA" id="ARBA00022763"/>
    </source>
</evidence>
<keyword evidence="21" id="KW-1185">Reference proteome</keyword>
<dbReference type="Proteomes" id="UP000295707">
    <property type="component" value="Unassembled WGS sequence"/>
</dbReference>
<dbReference type="Pfam" id="PF02581">
    <property type="entry name" value="TMP-TENI"/>
    <property type="match status" value="1"/>
</dbReference>
<dbReference type="OrthoDB" id="9810648at2"/>
<dbReference type="GO" id="GO:0006281">
    <property type="term" value="P:DNA repair"/>
    <property type="evidence" value="ECO:0007669"/>
    <property type="project" value="UniProtKB-KW"/>
</dbReference>
<organism evidence="20 21">
    <name type="scientific">Thiogranum longum</name>
    <dbReference type="NCBI Taxonomy" id="1537524"/>
    <lineage>
        <taxon>Bacteria</taxon>
        <taxon>Pseudomonadati</taxon>
        <taxon>Pseudomonadota</taxon>
        <taxon>Gammaproteobacteria</taxon>
        <taxon>Chromatiales</taxon>
        <taxon>Ectothiorhodospiraceae</taxon>
        <taxon>Thiogranum</taxon>
    </lineage>
</organism>
<evidence type="ECO:0000256" key="4">
    <source>
        <dbReference type="ARBA" id="ARBA00022705"/>
    </source>
</evidence>